<evidence type="ECO:0000313" key="2">
    <source>
        <dbReference type="Proteomes" id="UP000008710"/>
    </source>
</evidence>
<evidence type="ECO:0000313" key="1">
    <source>
        <dbReference type="EMBL" id="ABG92501.1"/>
    </source>
</evidence>
<reference evidence="2" key="1">
    <citation type="journal article" date="2006" name="Proc. Natl. Acad. Sci. U.S.A.">
        <title>The complete genome of Rhodococcus sp. RHA1 provides insights into a catabolic powerhouse.</title>
        <authorList>
            <person name="McLeod M.P."/>
            <person name="Warren R.L."/>
            <person name="Hsiao W.W.L."/>
            <person name="Araki N."/>
            <person name="Myhre M."/>
            <person name="Fernandes C."/>
            <person name="Miyazawa D."/>
            <person name="Wong W."/>
            <person name="Lillquist A.L."/>
            <person name="Wang D."/>
            <person name="Dosanjh M."/>
            <person name="Hara H."/>
            <person name="Petrescu A."/>
            <person name="Morin R.D."/>
            <person name="Yang G."/>
            <person name="Stott J.M."/>
            <person name="Schein J.E."/>
            <person name="Shin H."/>
            <person name="Smailus D."/>
            <person name="Siddiqui A.S."/>
            <person name="Marra M.A."/>
            <person name="Jones S.J.M."/>
            <person name="Holt R."/>
            <person name="Brinkman F.S.L."/>
            <person name="Miyauchi K."/>
            <person name="Fukuda M."/>
            <person name="Davies J.E."/>
            <person name="Mohn W.W."/>
            <person name="Eltis L.D."/>
        </authorList>
    </citation>
    <scope>NUCLEOTIDE SEQUENCE [LARGE SCALE GENOMIC DNA]</scope>
    <source>
        <strain evidence="2">RHA1</strain>
    </source>
</reference>
<accession>Q0SIY5</accession>
<dbReference type="KEGG" id="rha:RHA1_ro00666"/>
<dbReference type="HOGENOM" id="CLU_2370898_0_0_11"/>
<name>Q0SIY5_RHOJR</name>
<proteinExistence type="predicted"/>
<dbReference type="Proteomes" id="UP000008710">
    <property type="component" value="Chromosome"/>
</dbReference>
<dbReference type="EMBL" id="CP000431">
    <property type="protein sequence ID" value="ABG92501.1"/>
    <property type="molecule type" value="Genomic_DNA"/>
</dbReference>
<organism evidence="1 2">
    <name type="scientific">Rhodococcus jostii (strain RHA1)</name>
    <dbReference type="NCBI Taxonomy" id="101510"/>
    <lineage>
        <taxon>Bacteria</taxon>
        <taxon>Bacillati</taxon>
        <taxon>Actinomycetota</taxon>
        <taxon>Actinomycetes</taxon>
        <taxon>Mycobacteriales</taxon>
        <taxon>Nocardiaceae</taxon>
        <taxon>Rhodococcus</taxon>
    </lineage>
</organism>
<gene>
    <name evidence="1" type="ordered locus">RHA1_ro00666</name>
</gene>
<sequence length="95" mass="10889">MVNTSDRLAAIERSDSIAHRNPRRVRRAAWGSLIGLDGSYLSGYKCEVHYRAGWLLPLEVDLLARVERRSGLRRDEKLHRDAEGVFTWAVQQGTR</sequence>
<protein>
    <submittedName>
        <fullName evidence="1">Uncharacterized protein</fullName>
    </submittedName>
</protein>
<dbReference type="AlphaFoldDB" id="Q0SIY5"/>